<feature type="transmembrane region" description="Helical" evidence="1">
    <location>
        <begin position="229"/>
        <end position="249"/>
    </location>
</feature>
<evidence type="ECO:0000259" key="2">
    <source>
        <dbReference type="Pfam" id="PF02517"/>
    </source>
</evidence>
<feature type="transmembrane region" description="Helical" evidence="1">
    <location>
        <begin position="31"/>
        <end position="51"/>
    </location>
</feature>
<dbReference type="PANTHER" id="PTHR36435:SF1">
    <property type="entry name" value="CAAX AMINO TERMINAL PROTEASE FAMILY PROTEIN"/>
    <property type="match status" value="1"/>
</dbReference>
<reference evidence="4" key="1">
    <citation type="journal article" date="2019" name="Int. J. Syst. Evol. Microbiol.">
        <title>The Global Catalogue of Microorganisms (GCM) 10K type strain sequencing project: providing services to taxonomists for standard genome sequencing and annotation.</title>
        <authorList>
            <consortium name="The Broad Institute Genomics Platform"/>
            <consortium name="The Broad Institute Genome Sequencing Center for Infectious Disease"/>
            <person name="Wu L."/>
            <person name="Ma J."/>
        </authorList>
    </citation>
    <scope>NUCLEOTIDE SEQUENCE [LARGE SCALE GENOMIC DNA]</scope>
    <source>
        <strain evidence="4">JCM 16961</strain>
    </source>
</reference>
<evidence type="ECO:0000313" key="4">
    <source>
        <dbReference type="Proteomes" id="UP001501536"/>
    </source>
</evidence>
<dbReference type="Pfam" id="PF02517">
    <property type="entry name" value="Rce1-like"/>
    <property type="match status" value="1"/>
</dbReference>
<feature type="transmembrane region" description="Helical" evidence="1">
    <location>
        <begin position="104"/>
        <end position="126"/>
    </location>
</feature>
<dbReference type="RefSeq" id="WP_344884071.1">
    <property type="nucleotide sequence ID" value="NZ_BAABCJ010000005.1"/>
</dbReference>
<comment type="caution">
    <text evidence="3">The sequence shown here is derived from an EMBL/GenBank/DDBJ whole genome shotgun (WGS) entry which is preliminary data.</text>
</comment>
<evidence type="ECO:0000256" key="1">
    <source>
        <dbReference type="SAM" id="Phobius"/>
    </source>
</evidence>
<accession>A0ABP7DN91</accession>
<dbReference type="InterPro" id="IPR052710">
    <property type="entry name" value="CAAX_protease"/>
</dbReference>
<keyword evidence="1" id="KW-0812">Transmembrane</keyword>
<feature type="transmembrane region" description="Helical" evidence="1">
    <location>
        <begin position="63"/>
        <end position="84"/>
    </location>
</feature>
<proteinExistence type="predicted"/>
<sequence>MHDTQQSPYPAPPRRRQPVFDAGRFRLADGVVLALYAGLLVLGMAGLLLFVPGYREQFPTDTLALFSVNLLTYAVLFTAVMIVVAPRLFESFRTFRYHPWAKAFLIPGLWLASILTTAAILVAAGADPTKSENQLAIEGMTREVPFATMLVTTAIMGPMVEEYVFRHLLIGKLGRKIPVWICVPLSIAAFAALHFIGSGTFDPVSAIPYLVLGTAISLAYVFSGRSLAYAYVLHAFNNTVSLVLSYLMLPLLGG</sequence>
<keyword evidence="1" id="KW-1133">Transmembrane helix</keyword>
<dbReference type="Proteomes" id="UP001501536">
    <property type="component" value="Unassembled WGS sequence"/>
</dbReference>
<keyword evidence="1" id="KW-0472">Membrane</keyword>
<evidence type="ECO:0000313" key="3">
    <source>
        <dbReference type="EMBL" id="GAA3707112.1"/>
    </source>
</evidence>
<name>A0ABP7DN91_9MICC</name>
<gene>
    <name evidence="3" type="ORF">GCM10022377_21040</name>
</gene>
<dbReference type="PANTHER" id="PTHR36435">
    <property type="entry name" value="SLR1288 PROTEIN"/>
    <property type="match status" value="1"/>
</dbReference>
<feature type="domain" description="CAAX prenyl protease 2/Lysostaphin resistance protein A-like" evidence="2">
    <location>
        <begin position="146"/>
        <end position="240"/>
    </location>
</feature>
<dbReference type="EMBL" id="BAABCJ010000005">
    <property type="protein sequence ID" value="GAA3707112.1"/>
    <property type="molecule type" value="Genomic_DNA"/>
</dbReference>
<feature type="transmembrane region" description="Helical" evidence="1">
    <location>
        <begin position="177"/>
        <end position="197"/>
    </location>
</feature>
<feature type="transmembrane region" description="Helical" evidence="1">
    <location>
        <begin position="146"/>
        <end position="165"/>
    </location>
</feature>
<organism evidence="3 4">
    <name type="scientific">Zhihengliuella alba</name>
    <dbReference type="NCBI Taxonomy" id="547018"/>
    <lineage>
        <taxon>Bacteria</taxon>
        <taxon>Bacillati</taxon>
        <taxon>Actinomycetota</taxon>
        <taxon>Actinomycetes</taxon>
        <taxon>Micrococcales</taxon>
        <taxon>Micrococcaceae</taxon>
        <taxon>Zhihengliuella</taxon>
    </lineage>
</organism>
<feature type="transmembrane region" description="Helical" evidence="1">
    <location>
        <begin position="203"/>
        <end position="222"/>
    </location>
</feature>
<protein>
    <recommendedName>
        <fullName evidence="2">CAAX prenyl protease 2/Lysostaphin resistance protein A-like domain-containing protein</fullName>
    </recommendedName>
</protein>
<dbReference type="InterPro" id="IPR003675">
    <property type="entry name" value="Rce1/LyrA-like_dom"/>
</dbReference>
<keyword evidence="4" id="KW-1185">Reference proteome</keyword>